<evidence type="ECO:0000313" key="1">
    <source>
        <dbReference type="EMBL" id="MCH83217.1"/>
    </source>
</evidence>
<dbReference type="EMBL" id="LXQA010004827">
    <property type="protein sequence ID" value="MCH83217.1"/>
    <property type="molecule type" value="Genomic_DNA"/>
</dbReference>
<evidence type="ECO:0000313" key="2">
    <source>
        <dbReference type="Proteomes" id="UP000265520"/>
    </source>
</evidence>
<dbReference type="Proteomes" id="UP000265520">
    <property type="component" value="Unassembled WGS sequence"/>
</dbReference>
<organism evidence="1 2">
    <name type="scientific">Trifolium medium</name>
    <dbReference type="NCBI Taxonomy" id="97028"/>
    <lineage>
        <taxon>Eukaryota</taxon>
        <taxon>Viridiplantae</taxon>
        <taxon>Streptophyta</taxon>
        <taxon>Embryophyta</taxon>
        <taxon>Tracheophyta</taxon>
        <taxon>Spermatophyta</taxon>
        <taxon>Magnoliopsida</taxon>
        <taxon>eudicotyledons</taxon>
        <taxon>Gunneridae</taxon>
        <taxon>Pentapetalae</taxon>
        <taxon>rosids</taxon>
        <taxon>fabids</taxon>
        <taxon>Fabales</taxon>
        <taxon>Fabaceae</taxon>
        <taxon>Papilionoideae</taxon>
        <taxon>50 kb inversion clade</taxon>
        <taxon>NPAAA clade</taxon>
        <taxon>Hologalegina</taxon>
        <taxon>IRL clade</taxon>
        <taxon>Trifolieae</taxon>
        <taxon>Trifolium</taxon>
    </lineage>
</organism>
<dbReference type="AlphaFoldDB" id="A0A392M6Y6"/>
<proteinExistence type="predicted"/>
<comment type="caution">
    <text evidence="1">The sequence shown here is derived from an EMBL/GenBank/DDBJ whole genome shotgun (WGS) entry which is preliminary data.</text>
</comment>
<name>A0A392M6Y6_9FABA</name>
<sequence length="117" mass="13031">MNSVSWMNLKVIAVQQQAQPPPVMLSDQYELQVQLEQILSVKQGSSGNLEVFIKCLKIETCLSKRAVEIGKAKIQEAFPALHLNDNMALLRGIDRKQLQLGRSSRGEVGTIKRIVTS</sequence>
<protein>
    <submittedName>
        <fullName evidence="1">Uncharacterized protein</fullName>
    </submittedName>
</protein>
<reference evidence="1 2" key="1">
    <citation type="journal article" date="2018" name="Front. Plant Sci.">
        <title>Red Clover (Trifolium pratense) and Zigzag Clover (T. medium) - A Picture of Genomic Similarities and Differences.</title>
        <authorList>
            <person name="Dluhosova J."/>
            <person name="Istvanek J."/>
            <person name="Nedelnik J."/>
            <person name="Repkova J."/>
        </authorList>
    </citation>
    <scope>NUCLEOTIDE SEQUENCE [LARGE SCALE GENOMIC DNA]</scope>
    <source>
        <strain evidence="2">cv. 10/8</strain>
        <tissue evidence="1">Leaf</tissue>
    </source>
</reference>
<accession>A0A392M6Y6</accession>
<gene>
    <name evidence="1" type="ORF">A2U01_0004035</name>
</gene>
<keyword evidence="2" id="KW-1185">Reference proteome</keyword>